<dbReference type="Pfam" id="PF13456">
    <property type="entry name" value="RVT_3"/>
    <property type="match status" value="1"/>
</dbReference>
<dbReference type="GO" id="GO:0003676">
    <property type="term" value="F:nucleic acid binding"/>
    <property type="evidence" value="ECO:0007669"/>
    <property type="project" value="InterPro"/>
</dbReference>
<dbReference type="OrthoDB" id="1906820at2759"/>
<dbReference type="InterPro" id="IPR002156">
    <property type="entry name" value="RNaseH_domain"/>
</dbReference>
<keyword evidence="3" id="KW-1185">Reference proteome</keyword>
<comment type="caution">
    <text evidence="2">The sequence shown here is derived from an EMBL/GenBank/DDBJ whole genome shotgun (WGS) entry which is preliminary data.</text>
</comment>
<dbReference type="AlphaFoldDB" id="A0A5C7HW69"/>
<reference evidence="3" key="1">
    <citation type="journal article" date="2019" name="Gigascience">
        <title>De novo genome assembly of the endangered Acer yangbiense, a plant species with extremely small populations endemic to Yunnan Province, China.</title>
        <authorList>
            <person name="Yang J."/>
            <person name="Wariss H.M."/>
            <person name="Tao L."/>
            <person name="Zhang R."/>
            <person name="Yun Q."/>
            <person name="Hollingsworth P."/>
            <person name="Dao Z."/>
            <person name="Luo G."/>
            <person name="Guo H."/>
            <person name="Ma Y."/>
            <person name="Sun W."/>
        </authorList>
    </citation>
    <scope>NUCLEOTIDE SEQUENCE [LARGE SCALE GENOMIC DNA]</scope>
    <source>
        <strain evidence="3">cv. Malutang</strain>
    </source>
</reference>
<protein>
    <recommendedName>
        <fullName evidence="1">RNase H type-1 domain-containing protein</fullName>
    </recommendedName>
</protein>
<proteinExistence type="predicted"/>
<evidence type="ECO:0000313" key="3">
    <source>
        <dbReference type="Proteomes" id="UP000323000"/>
    </source>
</evidence>
<feature type="domain" description="RNase H type-1" evidence="1">
    <location>
        <begin position="110"/>
        <end position="178"/>
    </location>
</feature>
<dbReference type="Proteomes" id="UP000323000">
    <property type="component" value="Chromosome 5"/>
</dbReference>
<sequence>MNVNEIASLCNALSIGEKESPARTLDVQLKDGGEQRLALCLVGKVLAPKVVNRIAFMDVNYERIWRVNGGVEIEAVEYNIFEFHFKNLRALGGFYRVVHGGLIEPSSFLRNQKGSALYRVTIGSKFLLNSYSPMVAEAVAILKGIQLARDTGLVPLDMVSDAAVVVGIVNDLRDHASKVVEVETRPGSSSWSNGALGLLGCAGAGFSSLGVGS</sequence>
<name>A0A5C7HW69_9ROSI</name>
<dbReference type="EMBL" id="VAHF01000005">
    <property type="protein sequence ID" value="TXG61200.1"/>
    <property type="molecule type" value="Genomic_DNA"/>
</dbReference>
<evidence type="ECO:0000313" key="2">
    <source>
        <dbReference type="EMBL" id="TXG61200.1"/>
    </source>
</evidence>
<gene>
    <name evidence="2" type="ORF">EZV62_012563</name>
</gene>
<accession>A0A5C7HW69</accession>
<dbReference type="GO" id="GO:0004523">
    <property type="term" value="F:RNA-DNA hybrid ribonuclease activity"/>
    <property type="evidence" value="ECO:0007669"/>
    <property type="project" value="InterPro"/>
</dbReference>
<evidence type="ECO:0000259" key="1">
    <source>
        <dbReference type="Pfam" id="PF13456"/>
    </source>
</evidence>
<organism evidence="2 3">
    <name type="scientific">Acer yangbiense</name>
    <dbReference type="NCBI Taxonomy" id="1000413"/>
    <lineage>
        <taxon>Eukaryota</taxon>
        <taxon>Viridiplantae</taxon>
        <taxon>Streptophyta</taxon>
        <taxon>Embryophyta</taxon>
        <taxon>Tracheophyta</taxon>
        <taxon>Spermatophyta</taxon>
        <taxon>Magnoliopsida</taxon>
        <taxon>eudicotyledons</taxon>
        <taxon>Gunneridae</taxon>
        <taxon>Pentapetalae</taxon>
        <taxon>rosids</taxon>
        <taxon>malvids</taxon>
        <taxon>Sapindales</taxon>
        <taxon>Sapindaceae</taxon>
        <taxon>Hippocastanoideae</taxon>
        <taxon>Acereae</taxon>
        <taxon>Acer</taxon>
    </lineage>
</organism>